<reference evidence="1" key="1">
    <citation type="submission" date="2019-08" db="EMBL/GenBank/DDBJ databases">
        <authorList>
            <person name="Kucharzyk K."/>
            <person name="Murdoch R.W."/>
            <person name="Higgins S."/>
            <person name="Loffler F."/>
        </authorList>
    </citation>
    <scope>NUCLEOTIDE SEQUENCE</scope>
</reference>
<proteinExistence type="predicted"/>
<organism evidence="1">
    <name type="scientific">bioreactor metagenome</name>
    <dbReference type="NCBI Taxonomy" id="1076179"/>
    <lineage>
        <taxon>unclassified sequences</taxon>
        <taxon>metagenomes</taxon>
        <taxon>ecological metagenomes</taxon>
    </lineage>
</organism>
<name>A0A645G9Q8_9ZZZZ</name>
<evidence type="ECO:0000313" key="1">
    <source>
        <dbReference type="EMBL" id="MPN22712.1"/>
    </source>
</evidence>
<accession>A0A645G9Q8</accession>
<dbReference type="EMBL" id="VSSQ01071009">
    <property type="protein sequence ID" value="MPN22712.1"/>
    <property type="molecule type" value="Genomic_DNA"/>
</dbReference>
<comment type="caution">
    <text evidence="1">The sequence shown here is derived from an EMBL/GenBank/DDBJ whole genome shotgun (WGS) entry which is preliminary data.</text>
</comment>
<protein>
    <submittedName>
        <fullName evidence="1">Uncharacterized protein</fullName>
    </submittedName>
</protein>
<dbReference type="AlphaFoldDB" id="A0A645G9Q8"/>
<gene>
    <name evidence="1" type="ORF">SDC9_170095</name>
</gene>
<sequence>MPAQRRNTVGDLEQFVLGGEIHQTLDEVEAHAAYAGCMQVLQFLIGDRAAHGGNATGLAVGRLAGIDHRAVVGTVAGGLYDHIAGKAEMITQRKQLGLAGIARGVLALGRIGKFGAGTEYMAVGVHRTHRQLEAGLAGTGVPVKPAGGFLEFHQGILFGVGSAPLWPRWIAGTGASR</sequence>